<dbReference type="AlphaFoldDB" id="B1MZS6"/>
<dbReference type="SUPFAM" id="SSF53448">
    <property type="entry name" value="Nucleotide-diphospho-sugar transferases"/>
    <property type="match status" value="1"/>
</dbReference>
<dbReference type="HOGENOM" id="CLU_068623_1_1_9"/>
<evidence type="ECO:0000256" key="1">
    <source>
        <dbReference type="SAM" id="Phobius"/>
    </source>
</evidence>
<dbReference type="Gene3D" id="3.90.550.20">
    <property type="match status" value="1"/>
</dbReference>
<dbReference type="InterPro" id="IPR029044">
    <property type="entry name" value="Nucleotide-diphossugar_trans"/>
</dbReference>
<evidence type="ECO:0000313" key="2">
    <source>
        <dbReference type="EMBL" id="ACA83028.1"/>
    </source>
</evidence>
<dbReference type="Pfam" id="PF05704">
    <property type="entry name" value="Caps_synth"/>
    <property type="match status" value="1"/>
</dbReference>
<dbReference type="STRING" id="349519.LCK_01201"/>
<dbReference type="EMBL" id="DQ489736">
    <property type="protein sequence ID" value="ACA83028.1"/>
    <property type="molecule type" value="Genomic_DNA"/>
</dbReference>
<feature type="transmembrane region" description="Helical" evidence="1">
    <location>
        <begin position="12"/>
        <end position="35"/>
    </location>
</feature>
<dbReference type="GO" id="GO:0016757">
    <property type="term" value="F:glycosyltransferase activity"/>
    <property type="evidence" value="ECO:0007669"/>
    <property type="project" value="InterPro"/>
</dbReference>
<keyword evidence="3" id="KW-1185">Reference proteome</keyword>
<dbReference type="eggNOG" id="COG3774">
    <property type="taxonomic scope" value="Bacteria"/>
</dbReference>
<keyword evidence="2" id="KW-0808">Transferase</keyword>
<keyword evidence="1" id="KW-1133">Transmembrane helix</keyword>
<name>B1MZS6_LEUCK</name>
<dbReference type="Proteomes" id="UP000002166">
    <property type="component" value="Chromosome"/>
</dbReference>
<accession>B1MZS6</accession>
<reference evidence="2 3" key="1">
    <citation type="journal article" date="2008" name="J. Bacteriol.">
        <title>Complete genome sequence of Leuconostoc citreum KM20.</title>
        <authorList>
            <person name="Kim J.F."/>
            <person name="Jeong H."/>
            <person name="Lee J.-S."/>
            <person name="Choi S.-H."/>
            <person name="Ha M."/>
            <person name="Hur C.-G."/>
            <person name="Kim J.-S."/>
            <person name="Lee S."/>
            <person name="Park H.-S."/>
            <person name="Park Y.-H."/>
            <person name="Oh T.K."/>
        </authorList>
    </citation>
    <scope>NUCLEOTIDE SEQUENCE [LARGE SCALE GENOMIC DNA]</scope>
    <source>
        <strain evidence="2 3">KM20</strain>
    </source>
</reference>
<gene>
    <name evidence="2" type="ordered locus">LCK_01201</name>
</gene>
<dbReference type="RefSeq" id="WP_012305335.1">
    <property type="nucleotide sequence ID" value="NC_010471.1"/>
</dbReference>
<proteinExistence type="predicted"/>
<evidence type="ECO:0000313" key="3">
    <source>
        <dbReference type="Proteomes" id="UP000002166"/>
    </source>
</evidence>
<dbReference type="OrthoDB" id="9802881at2"/>
<protein>
    <submittedName>
        <fullName evidence="2">Glycosyl transferase</fullName>
    </submittedName>
</protein>
<keyword evidence="1" id="KW-0472">Membrane</keyword>
<dbReference type="CAZy" id="GT32">
    <property type="family name" value="Glycosyltransferase Family 32"/>
</dbReference>
<organism evidence="2 3">
    <name type="scientific">Leuconostoc citreum (strain KM20)</name>
    <dbReference type="NCBI Taxonomy" id="349519"/>
    <lineage>
        <taxon>Bacteria</taxon>
        <taxon>Bacillati</taxon>
        <taxon>Bacillota</taxon>
        <taxon>Bacilli</taxon>
        <taxon>Lactobacillales</taxon>
        <taxon>Lactobacillaceae</taxon>
        <taxon>Leuconostoc</taxon>
    </lineage>
</organism>
<sequence>MWRLEQFKKQGGFQFLMNMCTTKTLFYALSIFPFFSGSKKSLEIFRLAIANRTYRYISRKFKGTKVTYEFSDTSMEKIAQNKNAIWFMWKQGMENAPRLVKYNLAVLQKKFGKDRVKIITEKNLFDYIELPEFIKIKIERKIISPTHFSDIVRIQLLATYGGMWVDSTLLFSGDLPEVIYNQSFFVPQTLKPGRDGKVIPVSNWLIISKSNSDIVNRMRDLLFYYWEIYDRPVDYFIFHHLLMLVFDELLSEYQDMIVYDNTQPHALLIAMKTKKMDTKEIKEYIQLSPIHKLTNKLDTAFEEENQKKLIEFVKEELINDNYK</sequence>
<dbReference type="KEGG" id="lci:LCK_01201"/>
<keyword evidence="1" id="KW-0812">Transmembrane</keyword>
<dbReference type="InterPro" id="IPR008441">
    <property type="entry name" value="AfumC-like_glycosyl_Trfase"/>
</dbReference>